<evidence type="ECO:0000256" key="3">
    <source>
        <dbReference type="HAMAP-Rule" id="MF_01660"/>
    </source>
</evidence>
<dbReference type="Proteomes" id="UP000050961">
    <property type="component" value="Unassembled WGS sequence"/>
</dbReference>
<evidence type="ECO:0000259" key="4">
    <source>
        <dbReference type="Pfam" id="PF00561"/>
    </source>
</evidence>
<dbReference type="EC" id="4.2.99.20" evidence="3"/>
<evidence type="ECO:0000256" key="2">
    <source>
        <dbReference type="ARBA" id="ARBA00023239"/>
    </source>
</evidence>
<dbReference type="AlphaFoldDB" id="A0A023CXJ6"/>
<proteinExistence type="inferred from homology"/>
<comment type="pathway">
    <text evidence="3">Quinol/quinone metabolism; menaquinone biosynthesis.</text>
</comment>
<dbReference type="eggNOG" id="COG0596">
    <property type="taxonomic scope" value="Bacteria"/>
</dbReference>
<protein>
    <recommendedName>
        <fullName evidence="3">Putative 2-succinyl-6-hydroxy-2,4-cyclohexadiene-1-carboxylate synthase</fullName>
        <shortName evidence="3">SHCHC synthase</shortName>
        <ecNumber evidence="3">4.2.99.20</ecNumber>
    </recommendedName>
</protein>
<dbReference type="PANTHER" id="PTHR42916">
    <property type="entry name" value="2-SUCCINYL-5-ENOLPYRUVYL-6-HYDROXY-3-CYCLOHEXENE-1-CARBOXYLATE SYNTHASE"/>
    <property type="match status" value="1"/>
</dbReference>
<evidence type="ECO:0000256" key="1">
    <source>
        <dbReference type="ARBA" id="ARBA00022428"/>
    </source>
</evidence>
<dbReference type="HAMAP" id="MF_01660">
    <property type="entry name" value="MenH"/>
    <property type="match status" value="1"/>
</dbReference>
<keyword evidence="5" id="KW-0378">Hydrolase</keyword>
<keyword evidence="2 3" id="KW-0456">Lyase</keyword>
<feature type="domain" description="AB hydrolase-1" evidence="4">
    <location>
        <begin position="26"/>
        <end position="257"/>
    </location>
</feature>
<comment type="function">
    <text evidence="3">Catalyzes a proton abstraction reaction that results in 2,5-elimination of pyruvate from 2-succinyl-5-enolpyruvyl-6-hydroxy-3-cyclohexene-1-carboxylate (SEPHCHC) and the formation of 2-succinyl-6-hydroxy-2,4-cyclohexadiene-1-carboxylate (SHCHC).</text>
</comment>
<dbReference type="GO" id="GO:0016787">
    <property type="term" value="F:hydrolase activity"/>
    <property type="evidence" value="ECO:0007669"/>
    <property type="project" value="UniProtKB-KW"/>
</dbReference>
<dbReference type="InterPro" id="IPR022485">
    <property type="entry name" value="SHCHC_synthase_MenH"/>
</dbReference>
<sequence length="269" mass="30578">MEIVLNHEKYYFTSAPTTDNSHAQWLLLHGFMGSHHDFDRIVPYLNGPILLPDLLGHGKSLTKSSYERFSIEYQISDLATLIKQKMAPPVNLWGYSMGGRLALGLALKHPELIKHLVLESSTAGLMTLTERLKRRRHDQRLAQVLLQDGLPAFVSFWSELALFSSQKRLPQKQRKFIQQQRLEQDSVCLANSLLGMGTGKMPNYWPQLKKLKLPVTLLAGELDPKYTKITAQMQKLLPQGQRYLIHAAGHNVHLEQPRTVAEIVELEGI</sequence>
<dbReference type="PATRIC" id="fig|1423806.3.peg.391"/>
<comment type="pathway">
    <text evidence="3">Quinol/quinone metabolism; 1,4-dihydroxy-2-naphthoate biosynthesis; 1,4-dihydroxy-2-naphthoate from chorismate: step 3/7.</text>
</comment>
<dbReference type="Gene3D" id="3.40.50.1820">
    <property type="entry name" value="alpha/beta hydrolase"/>
    <property type="match status" value="1"/>
</dbReference>
<dbReference type="GO" id="GO:0070205">
    <property type="term" value="F:2-succinyl-6-hydroxy-2,4-cyclohexadiene-1-carboxylate synthase activity"/>
    <property type="evidence" value="ECO:0007669"/>
    <property type="project" value="UniProtKB-UniRule"/>
</dbReference>
<dbReference type="InterPro" id="IPR029058">
    <property type="entry name" value="AB_hydrolase_fold"/>
</dbReference>
<reference evidence="5 6" key="1">
    <citation type="journal article" date="2015" name="Genome Announc.">
        <title>Expanding the biotechnology potential of lactobacilli through comparative genomics of 213 strains and associated genera.</title>
        <authorList>
            <person name="Sun Z."/>
            <person name="Harris H.M."/>
            <person name="McCann A."/>
            <person name="Guo C."/>
            <person name="Argimon S."/>
            <person name="Zhang W."/>
            <person name="Yang X."/>
            <person name="Jeffery I.B."/>
            <person name="Cooney J.C."/>
            <person name="Kagawa T.F."/>
            <person name="Liu W."/>
            <person name="Song Y."/>
            <person name="Salvetti E."/>
            <person name="Wrobel A."/>
            <person name="Rasinkangas P."/>
            <person name="Parkhill J."/>
            <person name="Rea M.C."/>
            <person name="O'Sullivan O."/>
            <person name="Ritari J."/>
            <person name="Douillard F.P."/>
            <person name="Paul Ross R."/>
            <person name="Yang R."/>
            <person name="Briner A.E."/>
            <person name="Felis G.E."/>
            <person name="de Vos W.M."/>
            <person name="Barrangou R."/>
            <person name="Klaenhammer T.R."/>
            <person name="Caufield P.W."/>
            <person name="Cui Y."/>
            <person name="Zhang H."/>
            <person name="O'Toole P.W."/>
        </authorList>
    </citation>
    <scope>NUCLEOTIDE SEQUENCE [LARGE SCALE GENOMIC DNA]</scope>
    <source>
        <strain evidence="5 6">DSM 21376</strain>
    </source>
</reference>
<dbReference type="NCBIfam" id="TIGR03695">
    <property type="entry name" value="menH_SHCHC"/>
    <property type="match status" value="1"/>
</dbReference>
<keyword evidence="1 3" id="KW-0474">Menaquinone biosynthesis</keyword>
<evidence type="ECO:0000313" key="5">
    <source>
        <dbReference type="EMBL" id="KRN06824.1"/>
    </source>
</evidence>
<keyword evidence="6" id="KW-1185">Reference proteome</keyword>
<dbReference type="RefSeq" id="WP_051993308.1">
    <property type="nucleotide sequence ID" value="NZ_AYZF01000008.1"/>
</dbReference>
<dbReference type="UniPathway" id="UPA01057">
    <property type="reaction ID" value="UER00900"/>
</dbReference>
<dbReference type="UniPathway" id="UPA00079"/>
<dbReference type="InterPro" id="IPR000073">
    <property type="entry name" value="AB_hydrolase_1"/>
</dbReference>
<dbReference type="GO" id="GO:0009234">
    <property type="term" value="P:menaquinone biosynthetic process"/>
    <property type="evidence" value="ECO:0007669"/>
    <property type="project" value="UniProtKB-UniRule"/>
</dbReference>
<dbReference type="Pfam" id="PF00561">
    <property type="entry name" value="Abhydrolase_1"/>
    <property type="match status" value="1"/>
</dbReference>
<gene>
    <name evidence="3" type="primary">menH</name>
    <name evidence="5" type="ORF">FD15_GL000383</name>
</gene>
<accession>A0A023CXJ6</accession>
<name>A0A023CXJ6_9LACO</name>
<comment type="subunit">
    <text evidence="3">Monomer.</text>
</comment>
<comment type="caution">
    <text evidence="5">The sequence shown here is derived from an EMBL/GenBank/DDBJ whole genome shotgun (WGS) entry which is preliminary data.</text>
</comment>
<dbReference type="PANTHER" id="PTHR42916:SF1">
    <property type="entry name" value="PROTEIN PHYLLO, CHLOROPLASTIC"/>
    <property type="match status" value="1"/>
</dbReference>
<dbReference type="OrthoDB" id="9808398at2"/>
<comment type="catalytic activity">
    <reaction evidence="3">
        <text>5-enolpyruvoyl-6-hydroxy-2-succinyl-cyclohex-3-ene-1-carboxylate = (1R,6R)-6-hydroxy-2-succinyl-cyclohexa-2,4-diene-1-carboxylate + pyruvate</text>
        <dbReference type="Rhea" id="RHEA:25597"/>
        <dbReference type="ChEBI" id="CHEBI:15361"/>
        <dbReference type="ChEBI" id="CHEBI:58689"/>
        <dbReference type="ChEBI" id="CHEBI:58818"/>
        <dbReference type="EC" id="4.2.99.20"/>
    </reaction>
</comment>
<dbReference type="EMBL" id="AYZF01000008">
    <property type="protein sequence ID" value="KRN06824.1"/>
    <property type="molecule type" value="Genomic_DNA"/>
</dbReference>
<organism evidence="5 6">
    <name type="scientific">Liquorilactobacillus sucicola DSM 21376 = JCM 15457</name>
    <dbReference type="NCBI Taxonomy" id="1423806"/>
    <lineage>
        <taxon>Bacteria</taxon>
        <taxon>Bacillati</taxon>
        <taxon>Bacillota</taxon>
        <taxon>Bacilli</taxon>
        <taxon>Lactobacillales</taxon>
        <taxon>Lactobacillaceae</taxon>
        <taxon>Liquorilactobacillus</taxon>
    </lineage>
</organism>
<comment type="similarity">
    <text evidence="3">Belongs to the AB hydrolase superfamily. MenH family.</text>
</comment>
<dbReference type="PRINTS" id="PR00111">
    <property type="entry name" value="ABHYDROLASE"/>
</dbReference>
<dbReference type="STRING" id="1423806.FD15_GL000383"/>
<evidence type="ECO:0000313" key="6">
    <source>
        <dbReference type="Proteomes" id="UP000050961"/>
    </source>
</evidence>
<dbReference type="SUPFAM" id="SSF53474">
    <property type="entry name" value="alpha/beta-Hydrolases"/>
    <property type="match status" value="1"/>
</dbReference>